<reference evidence="1" key="1">
    <citation type="journal article" date="2023" name="Mol. Phylogenet. Evol.">
        <title>Genome-scale phylogeny and comparative genomics of the fungal order Sordariales.</title>
        <authorList>
            <person name="Hensen N."/>
            <person name="Bonometti L."/>
            <person name="Westerberg I."/>
            <person name="Brannstrom I.O."/>
            <person name="Guillou S."/>
            <person name="Cros-Aarteil S."/>
            <person name="Calhoun S."/>
            <person name="Haridas S."/>
            <person name="Kuo A."/>
            <person name="Mondo S."/>
            <person name="Pangilinan J."/>
            <person name="Riley R."/>
            <person name="LaButti K."/>
            <person name="Andreopoulos B."/>
            <person name="Lipzen A."/>
            <person name="Chen C."/>
            <person name="Yan M."/>
            <person name="Daum C."/>
            <person name="Ng V."/>
            <person name="Clum A."/>
            <person name="Steindorff A."/>
            <person name="Ohm R.A."/>
            <person name="Martin F."/>
            <person name="Silar P."/>
            <person name="Natvig D.O."/>
            <person name="Lalanne C."/>
            <person name="Gautier V."/>
            <person name="Ament-Velasquez S.L."/>
            <person name="Kruys A."/>
            <person name="Hutchinson M.I."/>
            <person name="Powell A.J."/>
            <person name="Barry K."/>
            <person name="Miller A.N."/>
            <person name="Grigoriev I.V."/>
            <person name="Debuchy R."/>
            <person name="Gladieux P."/>
            <person name="Hiltunen Thoren M."/>
            <person name="Johannesson H."/>
        </authorList>
    </citation>
    <scope>NUCLEOTIDE SEQUENCE</scope>
    <source>
        <strain evidence="1">CBS 508.74</strain>
    </source>
</reference>
<dbReference type="GeneID" id="89933434"/>
<name>A0AAN6QG21_9PEZI</name>
<proteinExistence type="predicted"/>
<protein>
    <submittedName>
        <fullName evidence="1">Uncharacterized protein</fullName>
    </submittedName>
</protein>
<dbReference type="AlphaFoldDB" id="A0AAN6QG21"/>
<dbReference type="EMBL" id="MU853356">
    <property type="protein sequence ID" value="KAK4109509.1"/>
    <property type="molecule type" value="Genomic_DNA"/>
</dbReference>
<evidence type="ECO:0000313" key="1">
    <source>
        <dbReference type="EMBL" id="KAK4109509.1"/>
    </source>
</evidence>
<organism evidence="1 2">
    <name type="scientific">Canariomyces notabilis</name>
    <dbReference type="NCBI Taxonomy" id="2074819"/>
    <lineage>
        <taxon>Eukaryota</taxon>
        <taxon>Fungi</taxon>
        <taxon>Dikarya</taxon>
        <taxon>Ascomycota</taxon>
        <taxon>Pezizomycotina</taxon>
        <taxon>Sordariomycetes</taxon>
        <taxon>Sordariomycetidae</taxon>
        <taxon>Sordariales</taxon>
        <taxon>Chaetomiaceae</taxon>
        <taxon>Canariomyces</taxon>
    </lineage>
</organism>
<gene>
    <name evidence="1" type="ORF">N656DRAFT_344482</name>
</gene>
<dbReference type="Proteomes" id="UP001302812">
    <property type="component" value="Unassembled WGS sequence"/>
</dbReference>
<reference evidence="1" key="2">
    <citation type="submission" date="2023-05" db="EMBL/GenBank/DDBJ databases">
        <authorList>
            <consortium name="Lawrence Berkeley National Laboratory"/>
            <person name="Steindorff A."/>
            <person name="Hensen N."/>
            <person name="Bonometti L."/>
            <person name="Westerberg I."/>
            <person name="Brannstrom I.O."/>
            <person name="Guillou S."/>
            <person name="Cros-Aarteil S."/>
            <person name="Calhoun S."/>
            <person name="Haridas S."/>
            <person name="Kuo A."/>
            <person name="Mondo S."/>
            <person name="Pangilinan J."/>
            <person name="Riley R."/>
            <person name="Labutti K."/>
            <person name="Andreopoulos B."/>
            <person name="Lipzen A."/>
            <person name="Chen C."/>
            <person name="Yanf M."/>
            <person name="Daum C."/>
            <person name="Ng V."/>
            <person name="Clum A."/>
            <person name="Ohm R."/>
            <person name="Martin F."/>
            <person name="Silar P."/>
            <person name="Natvig D."/>
            <person name="Lalanne C."/>
            <person name="Gautier V."/>
            <person name="Ament-Velasquez S.L."/>
            <person name="Kruys A."/>
            <person name="Hutchinson M.I."/>
            <person name="Powell A.J."/>
            <person name="Barry K."/>
            <person name="Miller A.N."/>
            <person name="Grigoriev I.V."/>
            <person name="Debuchy R."/>
            <person name="Gladieux P."/>
            <person name="Thoren M.H."/>
            <person name="Johannesson H."/>
        </authorList>
    </citation>
    <scope>NUCLEOTIDE SEQUENCE</scope>
    <source>
        <strain evidence="1">CBS 508.74</strain>
    </source>
</reference>
<dbReference type="RefSeq" id="XP_064667079.1">
    <property type="nucleotide sequence ID" value="XM_064809311.1"/>
</dbReference>
<accession>A0AAN6QG21</accession>
<comment type="caution">
    <text evidence="1">The sequence shown here is derived from an EMBL/GenBank/DDBJ whole genome shotgun (WGS) entry which is preliminary data.</text>
</comment>
<keyword evidence="2" id="KW-1185">Reference proteome</keyword>
<sequence>MHPARLPSLINHQRFHSFCPGTPLPSLLHPPRIITKLHYLTPYLERLSGTHSNLASAPCCLLHLVDLAPPASQGLETTNRSPVHLTVIGVQFTYPGIAAALS</sequence>
<evidence type="ECO:0000313" key="2">
    <source>
        <dbReference type="Proteomes" id="UP001302812"/>
    </source>
</evidence>